<reference evidence="1" key="1">
    <citation type="submission" date="2013-08" db="EMBL/GenBank/DDBJ databases">
        <title>Gene expansion shapes genome architecture in the human pathogen Lichtheimia corymbifera: an evolutionary genomics analysis in the ancient terrestrial Mucorales (Mucoromycotina).</title>
        <authorList>
            <person name="Schwartze V.U."/>
            <person name="Winter S."/>
            <person name="Shelest E."/>
            <person name="Marcet-Houben M."/>
            <person name="Horn F."/>
            <person name="Wehner S."/>
            <person name="Hoffmann K."/>
            <person name="Riege K."/>
            <person name="Sammeth M."/>
            <person name="Nowrousian M."/>
            <person name="Valiante V."/>
            <person name="Linde J."/>
            <person name="Jacobsen I.D."/>
            <person name="Marz M."/>
            <person name="Brakhage A.A."/>
            <person name="Gabaldon T."/>
            <person name="Bocker S."/>
            <person name="Voigt K."/>
        </authorList>
    </citation>
    <scope>NUCLEOTIDE SEQUENCE [LARGE SCALE GENOMIC DNA]</scope>
    <source>
        <strain evidence="1">FSU 9682</strain>
    </source>
</reference>
<organism evidence="1 2">
    <name type="scientific">Lichtheimia corymbifera JMRC:FSU:9682</name>
    <dbReference type="NCBI Taxonomy" id="1263082"/>
    <lineage>
        <taxon>Eukaryota</taxon>
        <taxon>Fungi</taxon>
        <taxon>Fungi incertae sedis</taxon>
        <taxon>Mucoromycota</taxon>
        <taxon>Mucoromycotina</taxon>
        <taxon>Mucoromycetes</taxon>
        <taxon>Mucorales</taxon>
        <taxon>Lichtheimiaceae</taxon>
        <taxon>Lichtheimia</taxon>
    </lineage>
</organism>
<dbReference type="PANTHER" id="PTHR15460">
    <property type="entry name" value="PEROXISOMAL MEMBRANE PROTEIN 4"/>
    <property type="match status" value="1"/>
</dbReference>
<evidence type="ECO:0000313" key="2">
    <source>
        <dbReference type="Proteomes" id="UP000027586"/>
    </source>
</evidence>
<dbReference type="PIRSF" id="PIRSF013674">
    <property type="entry name" value="PXMP4"/>
    <property type="match status" value="1"/>
</dbReference>
<name>A0A068S5M6_9FUNG</name>
<protein>
    <submittedName>
        <fullName evidence="1">Peroxisomal membrane protein 4</fullName>
    </submittedName>
</protein>
<evidence type="ECO:0000313" key="1">
    <source>
        <dbReference type="EMBL" id="CDH56531.1"/>
    </source>
</evidence>
<dbReference type="AlphaFoldDB" id="A0A068S5M6"/>
<dbReference type="GO" id="GO:0005778">
    <property type="term" value="C:peroxisomal membrane"/>
    <property type="evidence" value="ECO:0007669"/>
    <property type="project" value="TreeGrafter"/>
</dbReference>
<gene>
    <name evidence="1" type="ORF">LCOR_07565.1</name>
</gene>
<dbReference type="InterPro" id="IPR019531">
    <property type="entry name" value="Pmp4"/>
</dbReference>
<dbReference type="OrthoDB" id="39659at2759"/>
<dbReference type="PANTHER" id="PTHR15460:SF3">
    <property type="entry name" value="PEROXISOMAL MEMBRANE PROTEIN 4"/>
    <property type="match status" value="1"/>
</dbReference>
<dbReference type="Proteomes" id="UP000027586">
    <property type="component" value="Unassembled WGS sequence"/>
</dbReference>
<proteinExistence type="predicted"/>
<accession>A0A068S5M6</accession>
<comment type="caution">
    <text evidence="1">The sequence shown here is derived from an EMBL/GenBank/DDBJ whole genome shotgun (WGS) entry which is preliminary data.</text>
</comment>
<dbReference type="STRING" id="1263082.A0A068S5M6"/>
<dbReference type="Pfam" id="PF02466">
    <property type="entry name" value="Tim17"/>
    <property type="match status" value="1"/>
</dbReference>
<dbReference type="VEuPathDB" id="FungiDB:LCOR_07565.1"/>
<keyword evidence="2" id="KW-1185">Reference proteome</keyword>
<sequence length="197" mass="22537">METLTQIALNPKYHDALTILKGFRNGVVYGTRIRFPHALVMAFLFKSGSIQDKFRYIFKATKQHAKNLGTFATIYKAAMFALKRLNGNKEADIHPFIAGLLGGYYVFGENNSINQQIVLYIFARVVLAAVKIPVKRQIIDAPQHTYPVFAAVCWGLVMYLFKHDADTLQPSLRSSMQYIYKDSDSWNSLRTLIWHNK</sequence>
<dbReference type="EMBL" id="CBTN010000038">
    <property type="protein sequence ID" value="CDH56531.1"/>
    <property type="molecule type" value="Genomic_DNA"/>
</dbReference>